<organism evidence="1">
    <name type="scientific">Candidatus Tisiphia endosymbiont of Sergentomyia squamirostris</name>
    <dbReference type="NCBI Taxonomy" id="3113639"/>
    <lineage>
        <taxon>Bacteria</taxon>
        <taxon>Pseudomonadati</taxon>
        <taxon>Pseudomonadota</taxon>
        <taxon>Alphaproteobacteria</taxon>
        <taxon>Rickettsiales</taxon>
        <taxon>Rickettsiaceae</taxon>
        <taxon>Rickettsieae</taxon>
        <taxon>Candidatus Tisiphia</taxon>
    </lineage>
</organism>
<proteinExistence type="predicted"/>
<reference evidence="1" key="1">
    <citation type="submission" date="2024-01" db="EMBL/GenBank/DDBJ databases">
        <title>Sequencing the genomes of a sandfly, Sergentomyia squamirostris, and its two endosymbionts.</title>
        <authorList>
            <person name="Itokawa K."/>
            <person name="Sanjoba C."/>
        </authorList>
    </citation>
    <scope>NUCLEOTIDE SEQUENCE</scope>
    <source>
        <strain evidence="1">RiSSQ</strain>
    </source>
</reference>
<evidence type="ECO:0000313" key="1">
    <source>
        <dbReference type="EMBL" id="BFD45859.1"/>
    </source>
</evidence>
<accession>A0AAT9G7Q1</accession>
<protein>
    <recommendedName>
        <fullName evidence="2">RPE1 domain protein</fullName>
    </recommendedName>
</protein>
<gene>
    <name evidence="1" type="ORF">DMENIID0002_05050</name>
</gene>
<dbReference type="InterPro" id="IPR005728">
    <property type="entry name" value="RPE1"/>
</dbReference>
<dbReference type="EMBL" id="AP029170">
    <property type="protein sequence ID" value="BFD45859.1"/>
    <property type="molecule type" value="Genomic_DNA"/>
</dbReference>
<name>A0AAT9G7Q1_9RICK</name>
<evidence type="ECO:0008006" key="2">
    <source>
        <dbReference type="Google" id="ProtNLM"/>
    </source>
</evidence>
<dbReference type="NCBIfam" id="TIGR01045">
    <property type="entry name" value="RPE1"/>
    <property type="match status" value="1"/>
</dbReference>
<dbReference type="AlphaFoldDB" id="A0AAT9G7Q1"/>
<sequence length="55" mass="6347">MSYQFPKLIYSEEFEGGTEHKTAAYKDVREDLSTGSTYKLPEEINFGNDINCHEL</sequence>